<accession>A0ABT0P672</accession>
<name>A0ABT0P672_9ACTN</name>
<dbReference type="Proteomes" id="UP001202052">
    <property type="component" value="Unassembled WGS sequence"/>
</dbReference>
<organism evidence="1 2">
    <name type="scientific">Streptomyces lavenduligriseus</name>
    <dbReference type="NCBI Taxonomy" id="67315"/>
    <lineage>
        <taxon>Bacteria</taxon>
        <taxon>Bacillati</taxon>
        <taxon>Actinomycetota</taxon>
        <taxon>Actinomycetes</taxon>
        <taxon>Kitasatosporales</taxon>
        <taxon>Streptomycetaceae</taxon>
        <taxon>Streptomyces</taxon>
    </lineage>
</organism>
<protein>
    <submittedName>
        <fullName evidence="1">Uncharacterized protein</fullName>
    </submittedName>
</protein>
<sequence length="151" mass="16882">MTPPLSTRYQWQLGFAEIPRPLALPRDHDVVRVGMVPGLPAIEQMIDEGHRVGPLLCCIEHCRLLVPVRTGTSHWWWAPQTDCVHGSVRQCSTDGGFAGCHGRLWMLPDRRLAAATTEPETLHDYLSQMRSRLRDVSGRPQAAGVREACHA</sequence>
<comment type="caution">
    <text evidence="1">The sequence shown here is derived from an EMBL/GenBank/DDBJ whole genome shotgun (WGS) entry which is preliminary data.</text>
</comment>
<reference evidence="1 2" key="1">
    <citation type="submission" date="2022-05" db="EMBL/GenBank/DDBJ databases">
        <title>Genome Resource of Streptomyces lavenduligriseus GA1-1, a Strain with Broad-Spectrum Antifungal Activity against Phytopathogenic Fungi.</title>
        <authorList>
            <person name="Qi D."/>
        </authorList>
    </citation>
    <scope>NUCLEOTIDE SEQUENCE [LARGE SCALE GENOMIC DNA]</scope>
    <source>
        <strain evidence="1 2">GA1-1</strain>
    </source>
</reference>
<dbReference type="RefSeq" id="WP_249493738.1">
    <property type="nucleotide sequence ID" value="NZ_JAMCCK010000221.1"/>
</dbReference>
<keyword evidence="2" id="KW-1185">Reference proteome</keyword>
<proteinExistence type="predicted"/>
<evidence type="ECO:0000313" key="1">
    <source>
        <dbReference type="EMBL" id="MCL3999239.1"/>
    </source>
</evidence>
<evidence type="ECO:0000313" key="2">
    <source>
        <dbReference type="Proteomes" id="UP001202052"/>
    </source>
</evidence>
<dbReference type="EMBL" id="JAMCCK010000221">
    <property type="protein sequence ID" value="MCL3999239.1"/>
    <property type="molecule type" value="Genomic_DNA"/>
</dbReference>
<gene>
    <name evidence="1" type="ORF">M4438_38130</name>
</gene>